<dbReference type="AlphaFoldDB" id="A0AAE0KR52"/>
<feature type="compositionally biased region" description="Polar residues" evidence="1">
    <location>
        <begin position="260"/>
        <end position="272"/>
    </location>
</feature>
<dbReference type="Proteomes" id="UP001190700">
    <property type="component" value="Unassembled WGS sequence"/>
</dbReference>
<feature type="compositionally biased region" description="Polar residues" evidence="1">
    <location>
        <begin position="55"/>
        <end position="76"/>
    </location>
</feature>
<accession>A0AAE0KR52</accession>
<feature type="compositionally biased region" description="Polar residues" evidence="1">
    <location>
        <begin position="237"/>
        <end position="253"/>
    </location>
</feature>
<evidence type="ECO:0000313" key="3">
    <source>
        <dbReference type="Proteomes" id="UP001190700"/>
    </source>
</evidence>
<feature type="compositionally biased region" description="Acidic residues" evidence="1">
    <location>
        <begin position="1"/>
        <end position="16"/>
    </location>
</feature>
<comment type="caution">
    <text evidence="2">The sequence shown here is derived from an EMBL/GenBank/DDBJ whole genome shotgun (WGS) entry which is preliminary data.</text>
</comment>
<dbReference type="EMBL" id="LGRX02020246">
    <property type="protein sequence ID" value="KAK3257673.1"/>
    <property type="molecule type" value="Genomic_DNA"/>
</dbReference>
<feature type="region of interest" description="Disordered" evidence="1">
    <location>
        <begin position="221"/>
        <end position="456"/>
    </location>
</feature>
<proteinExistence type="predicted"/>
<protein>
    <submittedName>
        <fullName evidence="2">Uncharacterized protein</fullName>
    </submittedName>
</protein>
<organism evidence="2 3">
    <name type="scientific">Cymbomonas tetramitiformis</name>
    <dbReference type="NCBI Taxonomy" id="36881"/>
    <lineage>
        <taxon>Eukaryota</taxon>
        <taxon>Viridiplantae</taxon>
        <taxon>Chlorophyta</taxon>
        <taxon>Pyramimonadophyceae</taxon>
        <taxon>Pyramimonadales</taxon>
        <taxon>Pyramimonadaceae</taxon>
        <taxon>Cymbomonas</taxon>
    </lineage>
</organism>
<name>A0AAE0KR52_9CHLO</name>
<feature type="compositionally biased region" description="Polar residues" evidence="1">
    <location>
        <begin position="97"/>
        <end position="132"/>
    </location>
</feature>
<reference evidence="2 3" key="1">
    <citation type="journal article" date="2015" name="Genome Biol. Evol.">
        <title>Comparative Genomics of a Bacterivorous Green Alga Reveals Evolutionary Causalities and Consequences of Phago-Mixotrophic Mode of Nutrition.</title>
        <authorList>
            <person name="Burns J.A."/>
            <person name="Paasch A."/>
            <person name="Narechania A."/>
            <person name="Kim E."/>
        </authorList>
    </citation>
    <scope>NUCLEOTIDE SEQUENCE [LARGE SCALE GENOMIC DNA]</scope>
    <source>
        <strain evidence="2 3">PLY_AMNH</strain>
    </source>
</reference>
<feature type="compositionally biased region" description="Low complexity" evidence="1">
    <location>
        <begin position="17"/>
        <end position="29"/>
    </location>
</feature>
<gene>
    <name evidence="2" type="ORF">CYMTET_33253</name>
</gene>
<feature type="compositionally biased region" description="Polar residues" evidence="1">
    <location>
        <begin position="406"/>
        <end position="430"/>
    </location>
</feature>
<feature type="region of interest" description="Disordered" evidence="1">
    <location>
        <begin position="1"/>
        <end position="139"/>
    </location>
</feature>
<sequence>MEEPLPSMEEDPDEETPTSPDSSETTGDPQRSHPSKPCWQTTGDPQRSHLKALLCQTTGDPSASHPSKPCCQTTGEPLTVRPPKLTLLSDHWRPSAVTPQSPCCQTTGNPQRSPSKPYLQTTGKPSAVTPQNPAVRPLAIPSTQSPLKALLSDHWQPPAQSPLKALLSDHWQPPAQSPLKALLSDHWRPPAQSLCGRSACGKGLSECAPCCLAESCNTTKGGAKPVPIAGPEVDPSSAGQGSKLPQSWNTQVQEVELTPAIQTEPSDQQLGAESQEHDSPTSPPKRVSELPARTSLAVQSKPGRVTQVLGEAPPPPPAAKKASELFADGKPPPPMRVSQKFAARMSQQQAEGIPPPGRVSKRISGLTPGNVDLRNMLSMASDDEPPSSKTTRASFFQDKASLAGTAPQTSVEQPSNGSAQSEVKTSSQQDPVEDDNNSWKVRKANMRQKYQSGTRM</sequence>
<keyword evidence="3" id="KW-1185">Reference proteome</keyword>
<evidence type="ECO:0000256" key="1">
    <source>
        <dbReference type="SAM" id="MobiDB-lite"/>
    </source>
</evidence>
<evidence type="ECO:0000313" key="2">
    <source>
        <dbReference type="EMBL" id="KAK3257673.1"/>
    </source>
</evidence>